<sequence length="239" mass="25558">MHIALLVTNTDESDFAARHPRDAEKFRRLIAGVRPAWQVTAFDLPKGEFPEDLEGFDGVLIGGSPASVRDDLPWVHRLMGVIRAAYGQGVPMVGACFGHQAIAQALGGTVGHNPGPFVLGAAETEIFAPAPWMEGAGRIRLAAAHGEQVVDLPEGAEVIGRSEGCAVAAYRMGDRVFATQHHPEMTPDFAAALVEEFAPHFPADVGVAGRVALQRGIEGPRFAEWIARFFEQATAGRTT</sequence>
<dbReference type="GO" id="GO:0016787">
    <property type="term" value="F:hydrolase activity"/>
    <property type="evidence" value="ECO:0007669"/>
    <property type="project" value="UniProtKB-KW"/>
</dbReference>
<proteinExistence type="predicted"/>
<evidence type="ECO:0000259" key="1">
    <source>
        <dbReference type="Pfam" id="PF00117"/>
    </source>
</evidence>
<dbReference type="PANTHER" id="PTHR42695">
    <property type="entry name" value="GLUTAMINE AMIDOTRANSFERASE YLR126C-RELATED"/>
    <property type="match status" value="1"/>
</dbReference>
<dbReference type="EMBL" id="CP124535">
    <property type="protein sequence ID" value="WGV17307.1"/>
    <property type="molecule type" value="Genomic_DNA"/>
</dbReference>
<feature type="domain" description="Glutamine amidotransferase" evidence="1">
    <location>
        <begin position="52"/>
        <end position="188"/>
    </location>
</feature>
<accession>A0ABY8QAL7</accession>
<dbReference type="PANTHER" id="PTHR42695:SF5">
    <property type="entry name" value="GLUTAMINE AMIDOTRANSFERASE YLR126C-RELATED"/>
    <property type="match status" value="1"/>
</dbReference>
<keyword evidence="2" id="KW-0315">Glutamine amidotransferase</keyword>
<dbReference type="InterPro" id="IPR029062">
    <property type="entry name" value="Class_I_gatase-like"/>
</dbReference>
<dbReference type="CDD" id="cd01741">
    <property type="entry name" value="GATase1_1"/>
    <property type="match status" value="1"/>
</dbReference>
<protein>
    <submittedName>
        <fullName evidence="2">Type 1 glutamine amidotransferase</fullName>
        <ecNumber evidence="2">3.4.-.-</ecNumber>
    </submittedName>
</protein>
<gene>
    <name evidence="2" type="ORF">QF092_05750</name>
</gene>
<name>A0ABY8QAL7_9RHOB</name>
<evidence type="ECO:0000313" key="2">
    <source>
        <dbReference type="EMBL" id="WGV17307.1"/>
    </source>
</evidence>
<organism evidence="2 3">
    <name type="scientific">Fuscovulum ytuae</name>
    <dbReference type="NCBI Taxonomy" id="3042299"/>
    <lineage>
        <taxon>Bacteria</taxon>
        <taxon>Pseudomonadati</taxon>
        <taxon>Pseudomonadota</taxon>
        <taxon>Alphaproteobacteria</taxon>
        <taxon>Rhodobacterales</taxon>
        <taxon>Paracoccaceae</taxon>
        <taxon>Fuscovulum</taxon>
    </lineage>
</organism>
<dbReference type="EC" id="3.4.-.-" evidence="2"/>
<dbReference type="InterPro" id="IPR017926">
    <property type="entry name" value="GATASE"/>
</dbReference>
<dbReference type="InterPro" id="IPR044992">
    <property type="entry name" value="ChyE-like"/>
</dbReference>
<dbReference type="Pfam" id="PF00117">
    <property type="entry name" value="GATase"/>
    <property type="match status" value="1"/>
</dbReference>
<reference evidence="2 3" key="1">
    <citation type="submission" date="2023-04" db="EMBL/GenBank/DDBJ databases">
        <title>YMD61, complete Genome.</title>
        <authorList>
            <person name="Zhang J."/>
        </authorList>
    </citation>
    <scope>NUCLEOTIDE SEQUENCE [LARGE SCALE GENOMIC DNA]</scope>
    <source>
        <strain evidence="2 3">YMD61</strain>
    </source>
</reference>
<dbReference type="RefSeq" id="WP_281468479.1">
    <property type="nucleotide sequence ID" value="NZ_CP124535.1"/>
</dbReference>
<dbReference type="SUPFAM" id="SSF52317">
    <property type="entry name" value="Class I glutamine amidotransferase-like"/>
    <property type="match status" value="1"/>
</dbReference>
<evidence type="ECO:0000313" key="3">
    <source>
        <dbReference type="Proteomes" id="UP001230978"/>
    </source>
</evidence>
<keyword evidence="2" id="KW-0378">Hydrolase</keyword>
<dbReference type="Gene3D" id="3.40.50.880">
    <property type="match status" value="1"/>
</dbReference>
<dbReference type="PROSITE" id="PS51273">
    <property type="entry name" value="GATASE_TYPE_1"/>
    <property type="match status" value="1"/>
</dbReference>
<keyword evidence="3" id="KW-1185">Reference proteome</keyword>
<dbReference type="Proteomes" id="UP001230978">
    <property type="component" value="Chromosome"/>
</dbReference>